<protein>
    <submittedName>
        <fullName evidence="1">Uncharacterized protein</fullName>
    </submittedName>
</protein>
<comment type="caution">
    <text evidence="1">The sequence shown here is derived from an EMBL/GenBank/DDBJ whole genome shotgun (WGS) entry which is preliminary data.</text>
</comment>
<name>A0A1X0NL70_9TRYP</name>
<dbReference type="RefSeq" id="XP_028878965.1">
    <property type="nucleotide sequence ID" value="XM_029029781.1"/>
</dbReference>
<sequence>MSMELKITRLRQLPLNTFRSITLNDTIPNEKKDRDEFPCEKRLLFDLPSLLEAHKRGVIPHLTDNYCMNSILISELLLHQLDKRNKDAQKVLRKNDSSTDVVEAQRLRDLLDFIFLHKNEKWMIFQQKGVNEHKGFLRDLGLEKDLLNEHRYISWALYMKENSCDNVLYITENDKLRKCAQEKGVSTTTATDFFK</sequence>
<gene>
    <name evidence="1" type="ORF">TM35_000401660</name>
</gene>
<dbReference type="OrthoDB" id="248122at2759"/>
<dbReference type="GeneID" id="39989561"/>
<proteinExistence type="predicted"/>
<dbReference type="Proteomes" id="UP000192257">
    <property type="component" value="Unassembled WGS sequence"/>
</dbReference>
<keyword evidence="2" id="KW-1185">Reference proteome</keyword>
<dbReference type="AlphaFoldDB" id="A0A1X0NL70"/>
<dbReference type="EMBL" id="NBCO01000040">
    <property type="protein sequence ID" value="ORC84899.1"/>
    <property type="molecule type" value="Genomic_DNA"/>
</dbReference>
<accession>A0A1X0NL70</accession>
<evidence type="ECO:0000313" key="2">
    <source>
        <dbReference type="Proteomes" id="UP000192257"/>
    </source>
</evidence>
<evidence type="ECO:0000313" key="1">
    <source>
        <dbReference type="EMBL" id="ORC84899.1"/>
    </source>
</evidence>
<dbReference type="VEuPathDB" id="TriTrypDB:TM35_000401660"/>
<reference evidence="1 2" key="1">
    <citation type="submission" date="2017-03" db="EMBL/GenBank/DDBJ databases">
        <title>An alternative strategy for trypanosome survival in the mammalian bloodstream revealed through genome and transcriptome analysis of the ubiquitous bovine parasite Trypanosoma (Megatrypanum) theileri.</title>
        <authorList>
            <person name="Kelly S."/>
            <person name="Ivens A."/>
            <person name="Mott A."/>
            <person name="O'Neill E."/>
            <person name="Emms D."/>
            <person name="Macleod O."/>
            <person name="Voorheis P."/>
            <person name="Matthews J."/>
            <person name="Matthews K."/>
            <person name="Carrington M."/>
        </authorList>
    </citation>
    <scope>NUCLEOTIDE SEQUENCE [LARGE SCALE GENOMIC DNA]</scope>
    <source>
        <strain evidence="1">Edinburgh</strain>
    </source>
</reference>
<organism evidence="1 2">
    <name type="scientific">Trypanosoma theileri</name>
    <dbReference type="NCBI Taxonomy" id="67003"/>
    <lineage>
        <taxon>Eukaryota</taxon>
        <taxon>Discoba</taxon>
        <taxon>Euglenozoa</taxon>
        <taxon>Kinetoplastea</taxon>
        <taxon>Metakinetoplastina</taxon>
        <taxon>Trypanosomatida</taxon>
        <taxon>Trypanosomatidae</taxon>
        <taxon>Trypanosoma</taxon>
    </lineage>
</organism>